<protein>
    <recommendedName>
        <fullName evidence="5">Immunoglobulin-binding protein 1</fullName>
    </recommendedName>
</protein>
<feature type="compositionally biased region" description="Basic and acidic residues" evidence="2">
    <location>
        <begin position="314"/>
        <end position="330"/>
    </location>
</feature>
<dbReference type="FunFam" id="1.25.40.540:FF:000003">
    <property type="entry name" value="Immunoglobulin (CD79A)-binding protein 1"/>
    <property type="match status" value="1"/>
</dbReference>
<accession>T1KSX0</accession>
<evidence type="ECO:0000256" key="2">
    <source>
        <dbReference type="SAM" id="MobiDB-lite"/>
    </source>
</evidence>
<dbReference type="EMBL" id="CAEY01000511">
    <property type="status" value="NOT_ANNOTATED_CDS"/>
    <property type="molecule type" value="Genomic_DNA"/>
</dbReference>
<dbReference type="Gene3D" id="1.25.40.540">
    <property type="entry name" value="TAP42-like family"/>
    <property type="match status" value="1"/>
</dbReference>
<proteinExistence type="inferred from homology"/>
<feature type="compositionally biased region" description="Basic and acidic residues" evidence="2">
    <location>
        <begin position="337"/>
        <end position="354"/>
    </location>
</feature>
<dbReference type="OrthoDB" id="10261753at2759"/>
<dbReference type="Proteomes" id="UP000015104">
    <property type="component" value="Unassembled WGS sequence"/>
</dbReference>
<feature type="region of interest" description="Disordered" evidence="2">
    <location>
        <begin position="293"/>
        <end position="363"/>
    </location>
</feature>
<feature type="compositionally biased region" description="Polar residues" evidence="2">
    <location>
        <begin position="293"/>
        <end position="311"/>
    </location>
</feature>
<gene>
    <name evidence="3" type="primary">107366988</name>
</gene>
<reference evidence="4" key="1">
    <citation type="submission" date="2011-08" db="EMBL/GenBank/DDBJ databases">
        <authorList>
            <person name="Rombauts S."/>
        </authorList>
    </citation>
    <scope>NUCLEOTIDE SEQUENCE</scope>
    <source>
        <strain evidence="4">London</strain>
    </source>
</reference>
<dbReference type="PANTHER" id="PTHR10933">
    <property type="entry name" value="IMMUNOGLOBULIN-BINDING PROTEIN 1"/>
    <property type="match status" value="1"/>
</dbReference>
<dbReference type="KEGG" id="tut:107366988"/>
<dbReference type="GO" id="GO:0009966">
    <property type="term" value="P:regulation of signal transduction"/>
    <property type="evidence" value="ECO:0007669"/>
    <property type="project" value="InterPro"/>
</dbReference>
<reference evidence="3" key="2">
    <citation type="submission" date="2015-06" db="UniProtKB">
        <authorList>
            <consortium name="EnsemblMetazoa"/>
        </authorList>
    </citation>
    <scope>IDENTIFICATION</scope>
</reference>
<organism evidence="3 4">
    <name type="scientific">Tetranychus urticae</name>
    <name type="common">Two-spotted spider mite</name>
    <dbReference type="NCBI Taxonomy" id="32264"/>
    <lineage>
        <taxon>Eukaryota</taxon>
        <taxon>Metazoa</taxon>
        <taxon>Ecdysozoa</taxon>
        <taxon>Arthropoda</taxon>
        <taxon>Chelicerata</taxon>
        <taxon>Arachnida</taxon>
        <taxon>Acari</taxon>
        <taxon>Acariformes</taxon>
        <taxon>Trombidiformes</taxon>
        <taxon>Prostigmata</taxon>
        <taxon>Eleutherengona</taxon>
        <taxon>Raphignathae</taxon>
        <taxon>Tetranychoidea</taxon>
        <taxon>Tetranychidae</taxon>
        <taxon>Tetranychus</taxon>
    </lineage>
</organism>
<dbReference type="EnsemblMetazoa" id="tetur20g01120.1">
    <property type="protein sequence ID" value="tetur20g01120.1"/>
    <property type="gene ID" value="tetur20g01120"/>
</dbReference>
<dbReference type="InterPro" id="IPR007304">
    <property type="entry name" value="TAP46-like"/>
</dbReference>
<dbReference type="OMA" id="EYELCEA"/>
<name>T1KSX0_TETUR</name>
<evidence type="ECO:0000313" key="3">
    <source>
        <dbReference type="EnsemblMetazoa" id="tetur20g01120.1"/>
    </source>
</evidence>
<evidence type="ECO:0000313" key="4">
    <source>
        <dbReference type="Proteomes" id="UP000015104"/>
    </source>
</evidence>
<dbReference type="GO" id="GO:0005829">
    <property type="term" value="C:cytosol"/>
    <property type="evidence" value="ECO:0007669"/>
    <property type="project" value="TreeGrafter"/>
</dbReference>
<dbReference type="PANTHER" id="PTHR10933:SF9">
    <property type="entry name" value="IMMUNOGLOBULIN-BINDING PROTEIN 1"/>
    <property type="match status" value="1"/>
</dbReference>
<evidence type="ECO:0000256" key="1">
    <source>
        <dbReference type="ARBA" id="ARBA00034730"/>
    </source>
</evidence>
<dbReference type="HOGENOM" id="CLU_041824_1_0_1"/>
<dbReference type="GO" id="GO:0035303">
    <property type="term" value="P:regulation of dephosphorylation"/>
    <property type="evidence" value="ECO:0007669"/>
    <property type="project" value="TreeGrafter"/>
</dbReference>
<dbReference type="AlphaFoldDB" id="T1KSX0"/>
<dbReference type="InterPro" id="IPR038511">
    <property type="entry name" value="TAP42/TAP46-like_sf"/>
</dbReference>
<comment type="similarity">
    <text evidence="1">Belongs to the IGBP1/TAP42 family.</text>
</comment>
<keyword evidence="4" id="KW-1185">Reference proteome</keyword>
<dbReference type="GO" id="GO:0051721">
    <property type="term" value="F:protein phosphatase 2A binding"/>
    <property type="evidence" value="ECO:0007669"/>
    <property type="project" value="TreeGrafter"/>
</dbReference>
<evidence type="ECO:0008006" key="5">
    <source>
        <dbReference type="Google" id="ProtNLM"/>
    </source>
</evidence>
<dbReference type="eggNOG" id="KOG2830">
    <property type="taxonomic scope" value="Eukaryota"/>
</dbReference>
<dbReference type="STRING" id="32264.T1KSX0"/>
<sequence length="363" mass="41552">MGDNESSPDIDNLCSCFDQAFKLINELDGSDLPTNDVNFQKKVTESIKLLERSTEMVNQLNLFSNNEAIEDVPNSSIKYLLLPVLLGYLHTKLTGKNRMECLRISDIYFKDYLKRIKLYEVCPIGIDLDELEDDGDNENDNNAERAIEKVNIDRKGMSSIADLQALGKERQAKIENFRRLKEAQEKLETLEGLLDKDETTDEQKREYYILLIKKWVSTAIEEIHGIKKEKAILKMIGPLDRKKLESADKSKTEPLKPFIITRTELQKQVFGLGYPSVPTMSIEAFIESKIQEGSLSETKPGQSNSLMSWAQNPDLKKQQDEDDAAAKEKADDEEDADALRKARGWDEFKDDNKRGWGNRYNRS</sequence>
<dbReference type="Pfam" id="PF04177">
    <property type="entry name" value="TAP42"/>
    <property type="match status" value="1"/>
</dbReference>